<dbReference type="InterPro" id="IPR004358">
    <property type="entry name" value="Sig_transdc_His_kin-like_C"/>
</dbReference>
<dbReference type="SUPFAM" id="SSF55874">
    <property type="entry name" value="ATPase domain of HSP90 chaperone/DNA topoisomerase II/histidine kinase"/>
    <property type="match status" value="1"/>
</dbReference>
<evidence type="ECO:0000256" key="7">
    <source>
        <dbReference type="ARBA" id="ARBA00022777"/>
    </source>
</evidence>
<protein>
    <recommendedName>
        <fullName evidence="3">histidine kinase</fullName>
        <ecNumber evidence="3">2.7.13.3</ecNumber>
    </recommendedName>
</protein>
<evidence type="ECO:0000256" key="2">
    <source>
        <dbReference type="ARBA" id="ARBA00004236"/>
    </source>
</evidence>
<evidence type="ECO:0000256" key="9">
    <source>
        <dbReference type="ARBA" id="ARBA00023012"/>
    </source>
</evidence>
<dbReference type="GO" id="GO:0000155">
    <property type="term" value="F:phosphorelay sensor kinase activity"/>
    <property type="evidence" value="ECO:0007669"/>
    <property type="project" value="InterPro"/>
</dbReference>
<evidence type="ECO:0000256" key="13">
    <source>
        <dbReference type="SAM" id="Phobius"/>
    </source>
</evidence>
<keyword evidence="6 13" id="KW-0812">Transmembrane</keyword>
<feature type="coiled-coil region" evidence="11">
    <location>
        <begin position="239"/>
        <end position="270"/>
    </location>
</feature>
<dbReference type="InterPro" id="IPR003660">
    <property type="entry name" value="HAMP_dom"/>
</dbReference>
<evidence type="ECO:0000256" key="4">
    <source>
        <dbReference type="ARBA" id="ARBA00022553"/>
    </source>
</evidence>
<dbReference type="Pfam" id="PF02518">
    <property type="entry name" value="HATPase_c"/>
    <property type="match status" value="1"/>
</dbReference>
<dbReference type="InterPro" id="IPR005467">
    <property type="entry name" value="His_kinase_dom"/>
</dbReference>
<keyword evidence="9" id="KW-0902">Two-component regulatory system</keyword>
<evidence type="ECO:0000256" key="11">
    <source>
        <dbReference type="SAM" id="Coils"/>
    </source>
</evidence>
<evidence type="ECO:0000256" key="8">
    <source>
        <dbReference type="ARBA" id="ARBA00022989"/>
    </source>
</evidence>
<feature type="region of interest" description="Disordered" evidence="12">
    <location>
        <begin position="412"/>
        <end position="431"/>
    </location>
</feature>
<dbReference type="RefSeq" id="WP_027942126.1">
    <property type="nucleotide sequence ID" value="NZ_BSTI01000011.1"/>
</dbReference>
<evidence type="ECO:0000313" key="17">
    <source>
        <dbReference type="Proteomes" id="UP001165136"/>
    </source>
</evidence>
<comment type="caution">
    <text evidence="16">The sequence shown here is derived from an EMBL/GenBank/DDBJ whole genome shotgun (WGS) entry which is preliminary data.</text>
</comment>
<feature type="domain" description="HAMP" evidence="15">
    <location>
        <begin position="151"/>
        <end position="203"/>
    </location>
</feature>
<keyword evidence="4" id="KW-0597">Phosphoprotein</keyword>
<comment type="subcellular location">
    <subcellularLocation>
        <location evidence="2">Cell membrane</location>
    </subcellularLocation>
</comment>
<dbReference type="GO" id="GO:0005886">
    <property type="term" value="C:plasma membrane"/>
    <property type="evidence" value="ECO:0007669"/>
    <property type="project" value="UniProtKB-SubCell"/>
</dbReference>
<dbReference type="PANTHER" id="PTHR45436:SF5">
    <property type="entry name" value="SENSOR HISTIDINE KINASE TRCS"/>
    <property type="match status" value="1"/>
</dbReference>
<dbReference type="SUPFAM" id="SSF47384">
    <property type="entry name" value="Homodimeric domain of signal transducing histidine kinase"/>
    <property type="match status" value="1"/>
</dbReference>
<evidence type="ECO:0000256" key="5">
    <source>
        <dbReference type="ARBA" id="ARBA00022679"/>
    </source>
</evidence>
<dbReference type="PRINTS" id="PR00344">
    <property type="entry name" value="BCTRLSENSOR"/>
</dbReference>
<accession>A0A9W6R6A1</accession>
<evidence type="ECO:0000256" key="1">
    <source>
        <dbReference type="ARBA" id="ARBA00000085"/>
    </source>
</evidence>
<evidence type="ECO:0000256" key="10">
    <source>
        <dbReference type="ARBA" id="ARBA00023136"/>
    </source>
</evidence>
<feature type="compositionally biased region" description="Pro residues" evidence="12">
    <location>
        <begin position="416"/>
        <end position="431"/>
    </location>
</feature>
<keyword evidence="7 16" id="KW-0418">Kinase</keyword>
<keyword evidence="8 13" id="KW-1133">Transmembrane helix</keyword>
<keyword evidence="5" id="KW-0808">Transferase</keyword>
<comment type="catalytic activity">
    <reaction evidence="1">
        <text>ATP + protein L-histidine = ADP + protein N-phospho-L-histidine.</text>
        <dbReference type="EC" id="2.7.13.3"/>
    </reaction>
</comment>
<dbReference type="PROSITE" id="PS50885">
    <property type="entry name" value="HAMP"/>
    <property type="match status" value="1"/>
</dbReference>
<evidence type="ECO:0000259" key="15">
    <source>
        <dbReference type="PROSITE" id="PS50885"/>
    </source>
</evidence>
<reference evidence="16" key="1">
    <citation type="submission" date="2023-03" db="EMBL/GenBank/DDBJ databases">
        <title>Amycolatopsis taiwanensis NBRC 103393.</title>
        <authorList>
            <person name="Ichikawa N."/>
            <person name="Sato H."/>
            <person name="Tonouchi N."/>
        </authorList>
    </citation>
    <scope>NUCLEOTIDE SEQUENCE</scope>
    <source>
        <strain evidence="16">NBRC 103393</strain>
    </source>
</reference>
<dbReference type="EC" id="2.7.13.3" evidence="3"/>
<dbReference type="CDD" id="cd00075">
    <property type="entry name" value="HATPase"/>
    <property type="match status" value="1"/>
</dbReference>
<keyword evidence="11" id="KW-0175">Coiled coil</keyword>
<keyword evidence="17" id="KW-1185">Reference proteome</keyword>
<dbReference type="EMBL" id="BSTI01000011">
    <property type="protein sequence ID" value="GLY68387.1"/>
    <property type="molecule type" value="Genomic_DNA"/>
</dbReference>
<evidence type="ECO:0000256" key="6">
    <source>
        <dbReference type="ARBA" id="ARBA00022692"/>
    </source>
</evidence>
<dbReference type="InterPro" id="IPR036890">
    <property type="entry name" value="HATPase_C_sf"/>
</dbReference>
<sequence length="431" mass="45402">MRRRILLAILLAVAVTAAALGIPLGVTAWKLVESISTEDLSERATQIAANLDTAMADDNLMQDDLAGVAILIPNGGRLVVERPGMPTLQEGADPGPDVVAASADLAKGGKLQLSIPAGPLRSRQTTVTLAVLLLVVLSVSIGTVVATVTARRLAKPLRHVAERAARLGGGDFRADTRRYGVGELDMVAEALDTSGHALAQLVQRERQLVGDVSHQLRSRLTALQLRLESLTLLSQEGDIAEEARAAQEQADRLSEALEELLAAARAASEVDVEAIELSQALSQVAQEWRELLRAEGRNLRLKVAEGVMARATPGRLREVVGVLLDNALRHGAGTVTLAARRGEADGSVVVEVSDTGSGIPDELAPHVFERGFSGGGSTGVGLALARALAEADGGRLELSSRRPAVFSLFLRSPGPGDVPPEVPWPPERVPR</sequence>
<dbReference type="SMART" id="SM00304">
    <property type="entry name" value="HAMP"/>
    <property type="match status" value="1"/>
</dbReference>
<organism evidence="16 17">
    <name type="scientific">Amycolatopsis taiwanensis</name>
    <dbReference type="NCBI Taxonomy" id="342230"/>
    <lineage>
        <taxon>Bacteria</taxon>
        <taxon>Bacillati</taxon>
        <taxon>Actinomycetota</taxon>
        <taxon>Actinomycetes</taxon>
        <taxon>Pseudonocardiales</taxon>
        <taxon>Pseudonocardiaceae</taxon>
        <taxon>Amycolatopsis</taxon>
    </lineage>
</organism>
<evidence type="ECO:0000256" key="3">
    <source>
        <dbReference type="ARBA" id="ARBA00012438"/>
    </source>
</evidence>
<name>A0A9W6R6A1_9PSEU</name>
<proteinExistence type="predicted"/>
<dbReference type="Proteomes" id="UP001165136">
    <property type="component" value="Unassembled WGS sequence"/>
</dbReference>
<dbReference type="InterPro" id="IPR040868">
    <property type="entry name" value="DraK_HK_N"/>
</dbReference>
<feature type="transmembrane region" description="Helical" evidence="13">
    <location>
        <begin position="129"/>
        <end position="150"/>
    </location>
</feature>
<dbReference type="InterPro" id="IPR003594">
    <property type="entry name" value="HATPase_dom"/>
</dbReference>
<feature type="domain" description="Histidine kinase" evidence="14">
    <location>
        <begin position="211"/>
        <end position="414"/>
    </location>
</feature>
<evidence type="ECO:0000259" key="14">
    <source>
        <dbReference type="PROSITE" id="PS50109"/>
    </source>
</evidence>
<dbReference type="PANTHER" id="PTHR45436">
    <property type="entry name" value="SENSOR HISTIDINE KINASE YKOH"/>
    <property type="match status" value="1"/>
</dbReference>
<evidence type="ECO:0000313" key="16">
    <source>
        <dbReference type="EMBL" id="GLY68387.1"/>
    </source>
</evidence>
<dbReference type="AlphaFoldDB" id="A0A9W6R6A1"/>
<dbReference type="Pfam" id="PF00672">
    <property type="entry name" value="HAMP"/>
    <property type="match status" value="1"/>
</dbReference>
<keyword evidence="10 13" id="KW-0472">Membrane</keyword>
<dbReference type="PROSITE" id="PS50109">
    <property type="entry name" value="HIS_KIN"/>
    <property type="match status" value="1"/>
</dbReference>
<evidence type="ECO:0000256" key="12">
    <source>
        <dbReference type="SAM" id="MobiDB-lite"/>
    </source>
</evidence>
<dbReference type="SMART" id="SM00387">
    <property type="entry name" value="HATPase_c"/>
    <property type="match status" value="1"/>
</dbReference>
<dbReference type="InterPro" id="IPR036097">
    <property type="entry name" value="HisK_dim/P_sf"/>
</dbReference>
<dbReference type="Gene3D" id="1.10.287.130">
    <property type="match status" value="1"/>
</dbReference>
<dbReference type="Gene3D" id="3.30.565.10">
    <property type="entry name" value="Histidine kinase-like ATPase, C-terminal domain"/>
    <property type="match status" value="1"/>
</dbReference>
<dbReference type="InterPro" id="IPR050428">
    <property type="entry name" value="TCS_sensor_his_kinase"/>
</dbReference>
<dbReference type="Pfam" id="PF18092">
    <property type="entry name" value="DraK_HK_N"/>
    <property type="match status" value="1"/>
</dbReference>
<gene>
    <name evidence="16" type="ORF">Atai01_50060</name>
</gene>